<feature type="transmembrane region" description="Helical" evidence="1">
    <location>
        <begin position="110"/>
        <end position="131"/>
    </location>
</feature>
<name>A0A371FQN3_MUCPR</name>
<keyword evidence="1" id="KW-0812">Transmembrane</keyword>
<dbReference type="AlphaFoldDB" id="A0A371FQN3"/>
<gene>
    <name evidence="2" type="primary">ABCC12</name>
    <name evidence="2" type="ORF">CR513_38791</name>
</gene>
<feature type="transmembrane region" description="Helical" evidence="1">
    <location>
        <begin position="72"/>
        <end position="90"/>
    </location>
</feature>
<dbReference type="Proteomes" id="UP000257109">
    <property type="component" value="Unassembled WGS sequence"/>
</dbReference>
<dbReference type="EMBL" id="QJKJ01008151">
    <property type="protein sequence ID" value="RDX80637.1"/>
    <property type="molecule type" value="Genomic_DNA"/>
</dbReference>
<dbReference type="STRING" id="157652.A0A371FQN3"/>
<proteinExistence type="predicted"/>
<reference evidence="2" key="1">
    <citation type="submission" date="2018-05" db="EMBL/GenBank/DDBJ databases">
        <title>Draft genome of Mucuna pruriens seed.</title>
        <authorList>
            <person name="Nnadi N.E."/>
            <person name="Vos R."/>
            <person name="Hasami M.H."/>
            <person name="Devisetty U.K."/>
            <person name="Aguiy J.C."/>
        </authorList>
    </citation>
    <scope>NUCLEOTIDE SEQUENCE [LARGE SCALE GENOMIC DNA]</scope>
    <source>
        <strain evidence="2">JCA_2017</strain>
    </source>
</reference>
<feature type="transmembrane region" description="Helical" evidence="1">
    <location>
        <begin position="143"/>
        <end position="163"/>
    </location>
</feature>
<feature type="non-terminal residue" evidence="2">
    <location>
        <position position="170"/>
    </location>
</feature>
<evidence type="ECO:0000256" key="1">
    <source>
        <dbReference type="SAM" id="Phobius"/>
    </source>
</evidence>
<keyword evidence="1" id="KW-1133">Transmembrane helix</keyword>
<keyword evidence="1" id="KW-0472">Membrane</keyword>
<organism evidence="2 3">
    <name type="scientific">Mucuna pruriens</name>
    <name type="common">Velvet bean</name>
    <name type="synonym">Dolichos pruriens</name>
    <dbReference type="NCBI Taxonomy" id="157652"/>
    <lineage>
        <taxon>Eukaryota</taxon>
        <taxon>Viridiplantae</taxon>
        <taxon>Streptophyta</taxon>
        <taxon>Embryophyta</taxon>
        <taxon>Tracheophyta</taxon>
        <taxon>Spermatophyta</taxon>
        <taxon>Magnoliopsida</taxon>
        <taxon>eudicotyledons</taxon>
        <taxon>Gunneridae</taxon>
        <taxon>Pentapetalae</taxon>
        <taxon>rosids</taxon>
        <taxon>fabids</taxon>
        <taxon>Fabales</taxon>
        <taxon>Fabaceae</taxon>
        <taxon>Papilionoideae</taxon>
        <taxon>50 kb inversion clade</taxon>
        <taxon>NPAAA clade</taxon>
        <taxon>indigoferoid/millettioid clade</taxon>
        <taxon>Phaseoleae</taxon>
        <taxon>Mucuna</taxon>
    </lineage>
</organism>
<keyword evidence="3" id="KW-1185">Reference proteome</keyword>
<feature type="non-terminal residue" evidence="2">
    <location>
        <position position="1"/>
    </location>
</feature>
<comment type="caution">
    <text evidence="2">The sequence shown here is derived from an EMBL/GenBank/DDBJ whole genome shotgun (WGS) entry which is preliminary data.</text>
</comment>
<feature type="transmembrane region" description="Helical" evidence="1">
    <location>
        <begin position="33"/>
        <end position="52"/>
    </location>
</feature>
<dbReference type="OrthoDB" id="1922901at2759"/>
<accession>A0A371FQN3</accession>
<evidence type="ECO:0000313" key="3">
    <source>
        <dbReference type="Proteomes" id="UP000257109"/>
    </source>
</evidence>
<evidence type="ECO:0000313" key="2">
    <source>
        <dbReference type="EMBL" id="RDX80637.1"/>
    </source>
</evidence>
<protein>
    <submittedName>
        <fullName evidence="2">ABC transporter C family member 12</fullName>
    </submittedName>
</protein>
<sequence length="170" mass="19080">MGFDPLNWYCQPAENSIWAKAVDSAFGSYTPCAINSLVISISNLILMGLCLYRIWLITCNAKAQRFCLSSNYYNYLLGMLAAYCAAQPLLRLLTGNSAFNLNGKTGFAPFEITALIVEALTWSSMITLILLETKVYIKQFRWLVRFGVIYVLVGDIVMLNLLLSVKDDYS</sequence>